<dbReference type="Proteomes" id="UP000198749">
    <property type="component" value="Unassembled WGS sequence"/>
</dbReference>
<reference evidence="2" key="1">
    <citation type="submission" date="2016-10" db="EMBL/GenBank/DDBJ databases">
        <authorList>
            <person name="Varghese N."/>
            <person name="Submissions S."/>
        </authorList>
    </citation>
    <scope>NUCLEOTIDE SEQUENCE [LARGE SCALE GENOMIC DNA]</scope>
    <source>
        <strain evidence="2">DSM 18887</strain>
    </source>
</reference>
<dbReference type="InterPro" id="IPR050772">
    <property type="entry name" value="Hydratase-Decarb/MhpD_sf"/>
</dbReference>
<organism evidence="1 2">
    <name type="scientific">Amphritea atlantica</name>
    <dbReference type="NCBI Taxonomy" id="355243"/>
    <lineage>
        <taxon>Bacteria</taxon>
        <taxon>Pseudomonadati</taxon>
        <taxon>Pseudomonadota</taxon>
        <taxon>Gammaproteobacteria</taxon>
        <taxon>Oceanospirillales</taxon>
        <taxon>Oceanospirillaceae</taxon>
        <taxon>Amphritea</taxon>
    </lineage>
</organism>
<dbReference type="PANTHER" id="PTHR30143:SF0">
    <property type="entry name" value="2-KETO-4-PENTENOATE HYDRATASE"/>
    <property type="match status" value="1"/>
</dbReference>
<dbReference type="InterPro" id="IPR036663">
    <property type="entry name" value="Fumarylacetoacetase_C_sf"/>
</dbReference>
<protein>
    <submittedName>
        <fullName evidence="1">2-keto-4-pentenoate hydratase</fullName>
    </submittedName>
</protein>
<dbReference type="Gene3D" id="3.90.850.10">
    <property type="entry name" value="Fumarylacetoacetase-like, C-terminal domain"/>
    <property type="match status" value="1"/>
</dbReference>
<sequence>MSSSHYREIAESILQGRKTATAIAPVSADFPQLSIDDAYQIQSIVNQRRLDEGGRVVGYKIGLTSEAVQQQLGVDQPDYGVLFADMEVLSGESVDCSGLIAPKAEGEIGFCFKEDLDKENLTFMELLSAIDYFFPVIEIVDSVVADWKIGIVDTIADNASSALYMPGKRIFSPQGVDFEALAVAIHSNNECVASGRGSACLGSPLLSAYWLAKKLIELSTPIRKGQIVLSGALAPMVSLIPGQQYSFRFEGLDEISLNAE</sequence>
<dbReference type="STRING" id="355243.SAMN03080615_03444"/>
<gene>
    <name evidence="1" type="ORF">SAMN03080615_03444</name>
</gene>
<proteinExistence type="predicted"/>
<accession>A0A1H9KEP9</accession>
<dbReference type="EMBL" id="FOGB01000013">
    <property type="protein sequence ID" value="SEQ97558.1"/>
    <property type="molecule type" value="Genomic_DNA"/>
</dbReference>
<dbReference type="OrthoDB" id="9792137at2"/>
<dbReference type="GO" id="GO:0008684">
    <property type="term" value="F:2-oxopent-4-enoate hydratase activity"/>
    <property type="evidence" value="ECO:0007669"/>
    <property type="project" value="TreeGrafter"/>
</dbReference>
<evidence type="ECO:0000313" key="1">
    <source>
        <dbReference type="EMBL" id="SEQ97558.1"/>
    </source>
</evidence>
<dbReference type="AlphaFoldDB" id="A0A1H9KEP9"/>
<keyword evidence="2" id="KW-1185">Reference proteome</keyword>
<dbReference type="RefSeq" id="WP_091360674.1">
    <property type="nucleotide sequence ID" value="NZ_AP025284.1"/>
</dbReference>
<dbReference type="PANTHER" id="PTHR30143">
    <property type="entry name" value="ACID HYDRATASE"/>
    <property type="match status" value="1"/>
</dbReference>
<evidence type="ECO:0000313" key="2">
    <source>
        <dbReference type="Proteomes" id="UP000198749"/>
    </source>
</evidence>
<dbReference type="GO" id="GO:0005737">
    <property type="term" value="C:cytoplasm"/>
    <property type="evidence" value="ECO:0007669"/>
    <property type="project" value="TreeGrafter"/>
</dbReference>
<name>A0A1H9KEP9_9GAMM</name>
<dbReference type="SUPFAM" id="SSF56529">
    <property type="entry name" value="FAH"/>
    <property type="match status" value="1"/>
</dbReference>